<reference evidence="1 2" key="1">
    <citation type="submission" date="2014-11" db="EMBL/GenBank/DDBJ databases">
        <authorList>
            <person name="Diene M.Seydina."/>
        </authorList>
    </citation>
    <scope>NUCLEOTIDE SEQUENCE [LARGE SCALE GENOMIC DNA]</scope>
    <source>
        <strain evidence="1 2">Neisseria meningitidis CHUV</strain>
    </source>
</reference>
<proteinExistence type="predicted"/>
<protein>
    <submittedName>
        <fullName evidence="1">Uncharacterized protein</fullName>
    </submittedName>
</protein>
<name>A0A0H5QS99_NEIMI</name>
<dbReference type="Proteomes" id="UP000182715">
    <property type="component" value="Unassembled WGS sequence"/>
</dbReference>
<dbReference type="EMBL" id="CVTF01000099">
    <property type="protein sequence ID" value="CRY98512.1"/>
    <property type="molecule type" value="Genomic_DNA"/>
</dbReference>
<evidence type="ECO:0000313" key="1">
    <source>
        <dbReference type="EMBL" id="CRY98512.1"/>
    </source>
</evidence>
<accession>A0A0H5QS99</accession>
<sequence length="142" mass="16749">MFFQIACNSGNSYISLLKSMRFYIDNKECDYIFFRKAVNISDDFIQSGFITPEGLITKNSNPKLFNQYSKMVSKNKCQYEMVTFLSDEMKNIIELLSNDDAYIEFAYSEDFYVLPEIEIDKRTLKSLNFYIDFGVKYIINKI</sequence>
<evidence type="ECO:0000313" key="2">
    <source>
        <dbReference type="Proteomes" id="UP000182715"/>
    </source>
</evidence>
<dbReference type="AlphaFoldDB" id="A0A0H5QS99"/>
<organism evidence="1 2">
    <name type="scientific">Neisseria meningitidis serogroup B</name>
    <dbReference type="NCBI Taxonomy" id="491"/>
    <lineage>
        <taxon>Bacteria</taxon>
        <taxon>Pseudomonadati</taxon>
        <taxon>Pseudomonadota</taxon>
        <taxon>Betaproteobacteria</taxon>
        <taxon>Neisseriales</taxon>
        <taxon>Neisseriaceae</taxon>
        <taxon>Neisseria</taxon>
    </lineage>
</organism>